<gene>
    <name evidence="1" type="ORF">TM448A04129_0011</name>
</gene>
<sequence>MSKSRAQRKADTARFNSEIWIKYRECVEEVGYRNSWQVFCEKHFNSRLYITDQVYRMRMLSLKKDVADLINSISIDNKAEVVK</sequence>
<name>A0A6H2A294_9ZZZZ</name>
<accession>A0A6H2A294</accession>
<organism evidence="1">
    <name type="scientific">viral metagenome</name>
    <dbReference type="NCBI Taxonomy" id="1070528"/>
    <lineage>
        <taxon>unclassified sequences</taxon>
        <taxon>metagenomes</taxon>
        <taxon>organismal metagenomes</taxon>
    </lineage>
</organism>
<protein>
    <submittedName>
        <fullName evidence="1">Uncharacterized protein</fullName>
    </submittedName>
</protein>
<reference evidence="1" key="1">
    <citation type="submission" date="2020-03" db="EMBL/GenBank/DDBJ databases">
        <title>The deep terrestrial virosphere.</title>
        <authorList>
            <person name="Holmfeldt K."/>
            <person name="Nilsson E."/>
            <person name="Simone D."/>
            <person name="Lopez-Fernandez M."/>
            <person name="Wu X."/>
            <person name="de Brujin I."/>
            <person name="Lundin D."/>
            <person name="Andersson A."/>
            <person name="Bertilsson S."/>
            <person name="Dopson M."/>
        </authorList>
    </citation>
    <scope>NUCLEOTIDE SEQUENCE</scope>
    <source>
        <strain evidence="1">TM448A04129</strain>
    </source>
</reference>
<dbReference type="EMBL" id="MT144459">
    <property type="protein sequence ID" value="QJA53888.1"/>
    <property type="molecule type" value="Genomic_DNA"/>
</dbReference>
<dbReference type="AlphaFoldDB" id="A0A6H2A294"/>
<proteinExistence type="predicted"/>
<evidence type="ECO:0000313" key="1">
    <source>
        <dbReference type="EMBL" id="QJA53888.1"/>
    </source>
</evidence>